<name>A0A9D4W1S9_PEA</name>
<dbReference type="InterPro" id="IPR013325">
    <property type="entry name" value="RNA_pol_sigma_r2"/>
</dbReference>
<comment type="caution">
    <text evidence="8">The sequence shown here is derived from an EMBL/GenBank/DDBJ whole genome shotgun (WGS) entry which is preliminary data.</text>
</comment>
<dbReference type="PANTHER" id="PTHR30603:SF13">
    <property type="entry name" value="RNA POLYMERASE SIGMA FACTOR SIGC"/>
    <property type="match status" value="1"/>
</dbReference>
<keyword evidence="3" id="KW-0731">Sigma factor</keyword>
<evidence type="ECO:0000256" key="1">
    <source>
        <dbReference type="ARBA" id="ARBA00007788"/>
    </source>
</evidence>
<dbReference type="InterPro" id="IPR036388">
    <property type="entry name" value="WH-like_DNA-bd_sf"/>
</dbReference>
<dbReference type="SUPFAM" id="SSF88946">
    <property type="entry name" value="Sigma2 domain of RNA polymerase sigma factors"/>
    <property type="match status" value="1"/>
</dbReference>
<dbReference type="InterPro" id="IPR000943">
    <property type="entry name" value="RNA_pol_sigma70"/>
</dbReference>
<dbReference type="Gene3D" id="1.20.120.1810">
    <property type="match status" value="1"/>
</dbReference>
<comment type="similarity">
    <text evidence="1">Belongs to the sigma-70 factor family.</text>
</comment>
<evidence type="ECO:0000256" key="5">
    <source>
        <dbReference type="ARBA" id="ARBA00023163"/>
    </source>
</evidence>
<evidence type="ECO:0000313" key="9">
    <source>
        <dbReference type="Proteomes" id="UP001058974"/>
    </source>
</evidence>
<dbReference type="GO" id="GO:0006352">
    <property type="term" value="P:DNA-templated transcription initiation"/>
    <property type="evidence" value="ECO:0007669"/>
    <property type="project" value="InterPro"/>
</dbReference>
<dbReference type="InterPro" id="IPR007627">
    <property type="entry name" value="RNA_pol_sigma70_r2"/>
</dbReference>
<dbReference type="InterPro" id="IPR014284">
    <property type="entry name" value="RNA_pol_sigma-70_dom"/>
</dbReference>
<dbReference type="SUPFAM" id="SSF88659">
    <property type="entry name" value="Sigma3 and sigma4 domains of RNA polymerase sigma factors"/>
    <property type="match status" value="2"/>
</dbReference>
<keyword evidence="9" id="KW-1185">Reference proteome</keyword>
<keyword evidence="4" id="KW-0238">DNA-binding</keyword>
<dbReference type="Gramene" id="Psat06G0101600-T1">
    <property type="protein sequence ID" value="KAI5394155.1"/>
    <property type="gene ID" value="KIW84_061016"/>
</dbReference>
<accession>A0A9D4W1S9</accession>
<evidence type="ECO:0000256" key="4">
    <source>
        <dbReference type="ARBA" id="ARBA00023125"/>
    </source>
</evidence>
<sequence>MGLSFGFRLNPKLRYTLPIHSPHFFTNSSIFLSSSSSVGGREALFNPVRLSLLSTIYEESETLHKDFGKTFAFSSSALEAPEKDFLLGGDVTTKVNKGKRSLSSVREMIDNTKLPHGESHFGMLMENLDVLEETFADSEALRLKKNIISQIEKLGALELFNDCLTTSSGTSRVSNCTNEVLEQVEENKRNCKVDDYTGKVIVHSSKRKESRTRRKRISVSIAPSSKSLPLEDNNQESTLRSSPASFVKKVSYTKNRRMAIAQREVEMSKGVKVLAELEKMKTALEEDTKQVVSLSSWAEASGVEEKMLQQQLYHGYYCRDELIRSTRSLVVYFAKKYRGMGIALEDLLQVGYIGVLQGAERFDTTRGYRFSTYVQYWIRKSMSRVVAKYARGITVPWSMNKAISQIQKARKVLKNTTMKYADDHEIANMTGLSLDKIRSASHCLRIVSSMNRNQDIDYLGQMADKSIECPEETVMKQHFRKDIFDILQSLDSRERQILILRFGLNDHQPRSLEYIGRIFKVSKEWIRKIEQKALTKLRNETNISKLNYYLDLQ</sequence>
<dbReference type="AlphaFoldDB" id="A0A9D4W1S9"/>
<evidence type="ECO:0000259" key="7">
    <source>
        <dbReference type="Pfam" id="PF04545"/>
    </source>
</evidence>
<gene>
    <name evidence="8" type="ORF">KIW84_061016</name>
</gene>
<dbReference type="GO" id="GO:0016987">
    <property type="term" value="F:sigma factor activity"/>
    <property type="evidence" value="ECO:0007669"/>
    <property type="project" value="UniProtKB-KW"/>
</dbReference>
<dbReference type="Pfam" id="PF04545">
    <property type="entry name" value="Sigma70_r4"/>
    <property type="match status" value="1"/>
</dbReference>
<proteinExistence type="inferred from homology"/>
<keyword evidence="5" id="KW-0804">Transcription</keyword>
<dbReference type="NCBIfam" id="TIGR02937">
    <property type="entry name" value="sigma70-ECF"/>
    <property type="match status" value="1"/>
</dbReference>
<dbReference type="InterPro" id="IPR050239">
    <property type="entry name" value="Sigma-70_RNA_pol_init_factors"/>
</dbReference>
<dbReference type="Proteomes" id="UP001058974">
    <property type="component" value="Chromosome 6"/>
</dbReference>
<evidence type="ECO:0008006" key="10">
    <source>
        <dbReference type="Google" id="ProtNLM"/>
    </source>
</evidence>
<protein>
    <recommendedName>
        <fullName evidence="10">Sigma factor</fullName>
    </recommendedName>
</protein>
<dbReference type="CDD" id="cd06171">
    <property type="entry name" value="Sigma70_r4"/>
    <property type="match status" value="1"/>
</dbReference>
<keyword evidence="2" id="KW-0805">Transcription regulation</keyword>
<dbReference type="PANTHER" id="PTHR30603">
    <property type="entry name" value="RNA POLYMERASE SIGMA FACTOR RPO"/>
    <property type="match status" value="1"/>
</dbReference>
<evidence type="ECO:0000259" key="6">
    <source>
        <dbReference type="Pfam" id="PF04542"/>
    </source>
</evidence>
<feature type="domain" description="RNA polymerase sigma-70 region 4" evidence="7">
    <location>
        <begin position="487"/>
        <end position="539"/>
    </location>
</feature>
<dbReference type="Gene3D" id="1.10.10.10">
    <property type="entry name" value="Winged helix-like DNA-binding domain superfamily/Winged helix DNA-binding domain"/>
    <property type="match status" value="1"/>
</dbReference>
<evidence type="ECO:0000256" key="2">
    <source>
        <dbReference type="ARBA" id="ARBA00023015"/>
    </source>
</evidence>
<feature type="domain" description="RNA polymerase sigma-70 region 2" evidence="6">
    <location>
        <begin position="322"/>
        <end position="390"/>
    </location>
</feature>
<evidence type="ECO:0000313" key="8">
    <source>
        <dbReference type="EMBL" id="KAI5394155.1"/>
    </source>
</evidence>
<dbReference type="InterPro" id="IPR013324">
    <property type="entry name" value="RNA_pol_sigma_r3/r4-like"/>
</dbReference>
<dbReference type="GO" id="GO:0003677">
    <property type="term" value="F:DNA binding"/>
    <property type="evidence" value="ECO:0007669"/>
    <property type="project" value="UniProtKB-KW"/>
</dbReference>
<dbReference type="PRINTS" id="PR00046">
    <property type="entry name" value="SIGMA70FCT"/>
</dbReference>
<dbReference type="InterPro" id="IPR007630">
    <property type="entry name" value="RNA_pol_sigma70_r4"/>
</dbReference>
<organism evidence="8 9">
    <name type="scientific">Pisum sativum</name>
    <name type="common">Garden pea</name>
    <name type="synonym">Lathyrus oleraceus</name>
    <dbReference type="NCBI Taxonomy" id="3888"/>
    <lineage>
        <taxon>Eukaryota</taxon>
        <taxon>Viridiplantae</taxon>
        <taxon>Streptophyta</taxon>
        <taxon>Embryophyta</taxon>
        <taxon>Tracheophyta</taxon>
        <taxon>Spermatophyta</taxon>
        <taxon>Magnoliopsida</taxon>
        <taxon>eudicotyledons</taxon>
        <taxon>Gunneridae</taxon>
        <taxon>Pentapetalae</taxon>
        <taxon>rosids</taxon>
        <taxon>fabids</taxon>
        <taxon>Fabales</taxon>
        <taxon>Fabaceae</taxon>
        <taxon>Papilionoideae</taxon>
        <taxon>50 kb inversion clade</taxon>
        <taxon>NPAAA clade</taxon>
        <taxon>Hologalegina</taxon>
        <taxon>IRL clade</taxon>
        <taxon>Fabeae</taxon>
        <taxon>Lathyrus</taxon>
    </lineage>
</organism>
<evidence type="ECO:0000256" key="3">
    <source>
        <dbReference type="ARBA" id="ARBA00023082"/>
    </source>
</evidence>
<dbReference type="Pfam" id="PF04542">
    <property type="entry name" value="Sigma70_r2"/>
    <property type="match status" value="1"/>
</dbReference>
<dbReference type="EMBL" id="JAMSHJ010000006">
    <property type="protein sequence ID" value="KAI5394155.1"/>
    <property type="molecule type" value="Genomic_DNA"/>
</dbReference>
<reference evidence="8 9" key="1">
    <citation type="journal article" date="2022" name="Nat. Genet.">
        <title>Improved pea reference genome and pan-genome highlight genomic features and evolutionary characteristics.</title>
        <authorList>
            <person name="Yang T."/>
            <person name="Liu R."/>
            <person name="Luo Y."/>
            <person name="Hu S."/>
            <person name="Wang D."/>
            <person name="Wang C."/>
            <person name="Pandey M.K."/>
            <person name="Ge S."/>
            <person name="Xu Q."/>
            <person name="Li N."/>
            <person name="Li G."/>
            <person name="Huang Y."/>
            <person name="Saxena R.K."/>
            <person name="Ji Y."/>
            <person name="Li M."/>
            <person name="Yan X."/>
            <person name="He Y."/>
            <person name="Liu Y."/>
            <person name="Wang X."/>
            <person name="Xiang C."/>
            <person name="Varshney R.K."/>
            <person name="Ding H."/>
            <person name="Gao S."/>
            <person name="Zong X."/>
        </authorList>
    </citation>
    <scope>NUCLEOTIDE SEQUENCE [LARGE SCALE GENOMIC DNA]</scope>
    <source>
        <strain evidence="8 9">cv. Zhongwan 6</strain>
    </source>
</reference>